<sequence>MSVIRAEDLHDLACLHDPTGVLSVYVTVGPHGETAVPAPWQVGVPHLLAELGRRAPATLRHRLDLLEPELKTLLDITTVGRGRALFATVDGGDIRLMRVQSALTDTVRFGESAYLGPLAAAYSQASPAGIVAVSGHGVRVVDYRLGQAEQVGAADYRPGTPPRASNRRGGAQRDRQDRRWTVHLERFLTASGSGLARLGARPDWEHLLVTGDTDLVAAFVARLPHLPHTEVLTAHHVVAAGLPVPRIAALVATELRVAREDTHVRLAVTARDTAHAGGAATAGPGDTARAAAQGRIRRLLLDGSARHGTGTDLAELLIERTYRAGGAVTLVGGTAAQSLAGCGGVAALLHP</sequence>
<dbReference type="EMBL" id="CP126980">
    <property type="protein sequence ID" value="WIM92875.1"/>
    <property type="molecule type" value="Genomic_DNA"/>
</dbReference>
<protein>
    <submittedName>
        <fullName evidence="2">VLRF1 family aeRF1-type release factor</fullName>
    </submittedName>
</protein>
<gene>
    <name evidence="2" type="ORF">ACTOB_004833</name>
</gene>
<evidence type="ECO:0000256" key="1">
    <source>
        <dbReference type="SAM" id="MobiDB-lite"/>
    </source>
</evidence>
<organism evidence="2 3">
    <name type="scientific">Actinoplanes oblitus</name>
    <dbReference type="NCBI Taxonomy" id="3040509"/>
    <lineage>
        <taxon>Bacteria</taxon>
        <taxon>Bacillati</taxon>
        <taxon>Actinomycetota</taxon>
        <taxon>Actinomycetes</taxon>
        <taxon>Micromonosporales</taxon>
        <taxon>Micromonosporaceae</taxon>
        <taxon>Actinoplanes</taxon>
    </lineage>
</organism>
<dbReference type="RefSeq" id="WP_284914082.1">
    <property type="nucleotide sequence ID" value="NZ_CP126980.1"/>
</dbReference>
<accession>A0ABY8W4Y3</accession>
<dbReference type="InterPro" id="IPR041202">
    <property type="entry name" value="BaeRF_family10"/>
</dbReference>
<reference evidence="2 3" key="1">
    <citation type="submission" date="2023-06" db="EMBL/GenBank/DDBJ databases">
        <authorList>
            <person name="Yushchuk O."/>
            <person name="Binda E."/>
            <person name="Ruckert-Reed C."/>
            <person name="Fedorenko V."/>
            <person name="Kalinowski J."/>
            <person name="Marinelli F."/>
        </authorList>
    </citation>
    <scope>NUCLEOTIDE SEQUENCE [LARGE SCALE GENOMIC DNA]</scope>
    <source>
        <strain evidence="2 3">NRRL 3884</strain>
    </source>
</reference>
<dbReference type="Pfam" id="PF18854">
    <property type="entry name" value="baeRF_family10"/>
    <property type="match status" value="1"/>
</dbReference>
<dbReference type="Proteomes" id="UP001240150">
    <property type="component" value="Chromosome"/>
</dbReference>
<name>A0ABY8W4Y3_9ACTN</name>
<feature type="region of interest" description="Disordered" evidence="1">
    <location>
        <begin position="152"/>
        <end position="176"/>
    </location>
</feature>
<evidence type="ECO:0000313" key="3">
    <source>
        <dbReference type="Proteomes" id="UP001240150"/>
    </source>
</evidence>
<evidence type="ECO:0000313" key="2">
    <source>
        <dbReference type="EMBL" id="WIM92875.1"/>
    </source>
</evidence>
<proteinExistence type="predicted"/>
<keyword evidence="3" id="KW-1185">Reference proteome</keyword>